<keyword evidence="8" id="KW-0249">Electron transport</keyword>
<keyword evidence="11" id="KW-0472">Membrane</keyword>
<evidence type="ECO:0000313" key="14">
    <source>
        <dbReference type="Proteomes" id="UP000243333"/>
    </source>
</evidence>
<keyword evidence="7" id="KW-0479">Metal-binding</keyword>
<evidence type="ECO:0000313" key="13">
    <source>
        <dbReference type="EMBL" id="SDF24965.1"/>
    </source>
</evidence>
<organism evidence="13 14">
    <name type="scientific">Sporolituus thermophilus DSM 23256</name>
    <dbReference type="NCBI Taxonomy" id="1123285"/>
    <lineage>
        <taxon>Bacteria</taxon>
        <taxon>Bacillati</taxon>
        <taxon>Bacillota</taxon>
        <taxon>Negativicutes</taxon>
        <taxon>Selenomonadales</taxon>
        <taxon>Sporomusaceae</taxon>
        <taxon>Sporolituus</taxon>
    </lineage>
</organism>
<evidence type="ECO:0000256" key="9">
    <source>
        <dbReference type="ARBA" id="ARBA00022989"/>
    </source>
</evidence>
<name>A0A1G7JJB8_9FIRM</name>
<dbReference type="STRING" id="1123285.SAMN05660235_00943"/>
<comment type="similarity">
    <text evidence="2">Belongs to the HupC/HyaC/HydC family.</text>
</comment>
<dbReference type="GO" id="GO:0009055">
    <property type="term" value="F:electron transfer activity"/>
    <property type="evidence" value="ECO:0007669"/>
    <property type="project" value="InterPro"/>
</dbReference>
<reference evidence="14" key="1">
    <citation type="submission" date="2016-10" db="EMBL/GenBank/DDBJ databases">
        <authorList>
            <person name="Varghese N."/>
            <person name="Submissions S."/>
        </authorList>
    </citation>
    <scope>NUCLEOTIDE SEQUENCE [LARGE SCALE GENOMIC DNA]</scope>
    <source>
        <strain evidence="14">DSM 23256</strain>
    </source>
</reference>
<evidence type="ECO:0000256" key="1">
    <source>
        <dbReference type="ARBA" id="ARBA00004651"/>
    </source>
</evidence>
<evidence type="ECO:0000256" key="10">
    <source>
        <dbReference type="ARBA" id="ARBA00023004"/>
    </source>
</evidence>
<dbReference type="PANTHER" id="PTHR30485">
    <property type="entry name" value="NI/FE-HYDROGENASE 1 B-TYPE CYTOCHROME SUBUNIT"/>
    <property type="match status" value="1"/>
</dbReference>
<evidence type="ECO:0000256" key="4">
    <source>
        <dbReference type="ARBA" id="ARBA00022475"/>
    </source>
</evidence>
<dbReference type="OrthoDB" id="197262at2"/>
<keyword evidence="5" id="KW-0349">Heme</keyword>
<dbReference type="Gene3D" id="1.20.950.20">
    <property type="entry name" value="Transmembrane di-heme cytochromes, Chain C"/>
    <property type="match status" value="1"/>
</dbReference>
<dbReference type="Pfam" id="PF01292">
    <property type="entry name" value="Ni_hydr_CYTB"/>
    <property type="match status" value="1"/>
</dbReference>
<dbReference type="EMBL" id="FNBU01000005">
    <property type="protein sequence ID" value="SDF24965.1"/>
    <property type="molecule type" value="Genomic_DNA"/>
</dbReference>
<dbReference type="InterPro" id="IPR000516">
    <property type="entry name" value="Ni-dep_Hydgase_cyt-B"/>
</dbReference>
<dbReference type="GO" id="GO:0022904">
    <property type="term" value="P:respiratory electron transport chain"/>
    <property type="evidence" value="ECO:0007669"/>
    <property type="project" value="InterPro"/>
</dbReference>
<dbReference type="PRINTS" id="PR00161">
    <property type="entry name" value="NIHGNASECYTB"/>
</dbReference>
<evidence type="ECO:0000256" key="11">
    <source>
        <dbReference type="ARBA" id="ARBA00023136"/>
    </source>
</evidence>
<dbReference type="NCBIfam" id="TIGR02125">
    <property type="entry name" value="CytB-hydogenase"/>
    <property type="match status" value="1"/>
</dbReference>
<evidence type="ECO:0000256" key="7">
    <source>
        <dbReference type="ARBA" id="ARBA00022723"/>
    </source>
</evidence>
<dbReference type="InterPro" id="IPR051542">
    <property type="entry name" value="Hydrogenase_cytochrome"/>
</dbReference>
<comment type="subcellular location">
    <subcellularLocation>
        <location evidence="1">Cell membrane</location>
        <topology evidence="1">Multi-pass membrane protein</topology>
    </subcellularLocation>
</comment>
<evidence type="ECO:0000256" key="3">
    <source>
        <dbReference type="ARBA" id="ARBA00022448"/>
    </source>
</evidence>
<dbReference type="RefSeq" id="WP_093688582.1">
    <property type="nucleotide sequence ID" value="NZ_FNBU01000005.1"/>
</dbReference>
<gene>
    <name evidence="13" type="ORF">SAMN05660235_00943</name>
</gene>
<keyword evidence="14" id="KW-1185">Reference proteome</keyword>
<evidence type="ECO:0000259" key="12">
    <source>
        <dbReference type="Pfam" id="PF01292"/>
    </source>
</evidence>
<dbReference type="Proteomes" id="UP000243333">
    <property type="component" value="Unassembled WGS sequence"/>
</dbReference>
<protein>
    <submittedName>
        <fullName evidence="13">Ni/Fe-hydrogenase 1 B-type cytochrome subunit</fullName>
    </submittedName>
</protein>
<dbReference type="InterPro" id="IPR011577">
    <property type="entry name" value="Cyt_b561_bac/Ni-Hgenase"/>
</dbReference>
<proteinExistence type="inferred from homology"/>
<dbReference type="GO" id="GO:0005886">
    <property type="term" value="C:plasma membrane"/>
    <property type="evidence" value="ECO:0007669"/>
    <property type="project" value="UniProtKB-SubCell"/>
</dbReference>
<keyword evidence="10" id="KW-0408">Iron</keyword>
<feature type="domain" description="Cytochrome b561 bacterial/Ni-hydrogenase" evidence="12">
    <location>
        <begin position="12"/>
        <end position="217"/>
    </location>
</feature>
<keyword evidence="3" id="KW-0813">Transport</keyword>
<dbReference type="PANTHER" id="PTHR30485:SF0">
    <property type="entry name" value="NI_FE-HYDROGENASE 1 B-TYPE CYTOCHROME SUBUNIT-RELATED"/>
    <property type="match status" value="1"/>
</dbReference>
<dbReference type="InterPro" id="IPR016174">
    <property type="entry name" value="Di-haem_cyt_TM"/>
</dbReference>
<dbReference type="GO" id="GO:0005506">
    <property type="term" value="F:iron ion binding"/>
    <property type="evidence" value="ECO:0007669"/>
    <property type="project" value="InterPro"/>
</dbReference>
<dbReference type="AlphaFoldDB" id="A0A1G7JJB8"/>
<keyword evidence="9" id="KW-1133">Transmembrane helix</keyword>
<evidence type="ECO:0000256" key="2">
    <source>
        <dbReference type="ARBA" id="ARBA00008622"/>
    </source>
</evidence>
<evidence type="ECO:0000256" key="8">
    <source>
        <dbReference type="ARBA" id="ARBA00022982"/>
    </source>
</evidence>
<dbReference type="SUPFAM" id="SSF81342">
    <property type="entry name" value="Transmembrane di-heme cytochromes"/>
    <property type="match status" value="1"/>
</dbReference>
<evidence type="ECO:0000256" key="5">
    <source>
        <dbReference type="ARBA" id="ARBA00022617"/>
    </source>
</evidence>
<keyword evidence="4" id="KW-1003">Cell membrane</keyword>
<accession>A0A1G7JJB8</accession>
<dbReference type="GO" id="GO:0020037">
    <property type="term" value="F:heme binding"/>
    <property type="evidence" value="ECO:0007669"/>
    <property type="project" value="TreeGrafter"/>
</dbReference>
<sequence>MKEGSVKGYKIYSPFLRIFHWVMAGSIAVLFTTGLYIGNPAFSGYQGTDATFAVNYIFSMETIRFFHFSAAYLLVAALILRLYGFAINKGDRLLPKFWTKLYWEGLVNTFLHYIFLRPHHRPCLRNSLARTAYLVVYVLILLEIVTGFAMYFMINPNGLGAKLFGPFNHLFIDEYVVHLIHHYVAWAIALFVIVHVYMAVRADVMEECGEISSMITGTKFFAEEPIDLGDIADETSHRVGHREHTITG</sequence>
<evidence type="ECO:0000256" key="6">
    <source>
        <dbReference type="ARBA" id="ARBA00022692"/>
    </source>
</evidence>
<keyword evidence="6" id="KW-0812">Transmembrane</keyword>